<comment type="caution">
    <text evidence="2">The sequence shown here is derived from an EMBL/GenBank/DDBJ whole genome shotgun (WGS) entry which is preliminary data.</text>
</comment>
<keyword evidence="1" id="KW-0175">Coiled coil</keyword>
<name>A0A841RUX8_9BACI</name>
<protein>
    <submittedName>
        <fullName evidence="2">Stage II sporulation protein R</fullName>
    </submittedName>
</protein>
<dbReference type="NCBIfam" id="TIGR02837">
    <property type="entry name" value="spore_II_R"/>
    <property type="match status" value="1"/>
</dbReference>
<evidence type="ECO:0000256" key="1">
    <source>
        <dbReference type="SAM" id="Coils"/>
    </source>
</evidence>
<dbReference type="RefSeq" id="WP_184251011.1">
    <property type="nucleotide sequence ID" value="NZ_BAAACU010000010.1"/>
</dbReference>
<proteinExistence type="predicted"/>
<dbReference type="InterPro" id="IPR014202">
    <property type="entry name" value="Spore_II_R"/>
</dbReference>
<dbReference type="EMBL" id="JACHON010000028">
    <property type="protein sequence ID" value="MBB6514268.1"/>
    <property type="molecule type" value="Genomic_DNA"/>
</dbReference>
<feature type="coiled-coil region" evidence="1">
    <location>
        <begin position="59"/>
        <end position="93"/>
    </location>
</feature>
<dbReference type="Proteomes" id="UP000572212">
    <property type="component" value="Unassembled WGS sequence"/>
</dbReference>
<dbReference type="AlphaFoldDB" id="A0A841RUX8"/>
<keyword evidence="3" id="KW-1185">Reference proteome</keyword>
<dbReference type="Pfam" id="PF09551">
    <property type="entry name" value="Spore_II_R"/>
    <property type="match status" value="1"/>
</dbReference>
<sequence>MRKLILFLAIIILFIGFYPQKAETKTQEDVQVIPDEAIRLRILANSDGEEDQELKRKVRDAVNEEVTEWVEELTDIEKARNLIEDNIDEIEAIVGRVLEENGENINYSADYDENVTFPTKLYGNYLYPAGDYEAILITLGEGQGANWWCVVFPPLCFLDFSFGTSVEAEEEVEQPEEEPAEEEEVEYTFFFLKWFQ</sequence>
<reference evidence="2 3" key="1">
    <citation type="submission" date="2020-08" db="EMBL/GenBank/DDBJ databases">
        <title>Genomic Encyclopedia of Type Strains, Phase IV (KMG-IV): sequencing the most valuable type-strain genomes for metagenomic binning, comparative biology and taxonomic classification.</title>
        <authorList>
            <person name="Goeker M."/>
        </authorList>
    </citation>
    <scope>NUCLEOTIDE SEQUENCE [LARGE SCALE GENOMIC DNA]</scope>
    <source>
        <strain evidence="2 3">DSM 11805</strain>
    </source>
</reference>
<evidence type="ECO:0000313" key="2">
    <source>
        <dbReference type="EMBL" id="MBB6514268.1"/>
    </source>
</evidence>
<evidence type="ECO:0000313" key="3">
    <source>
        <dbReference type="Proteomes" id="UP000572212"/>
    </source>
</evidence>
<organism evidence="2 3">
    <name type="scientific">Gracilibacillus halotolerans</name>
    <dbReference type="NCBI Taxonomy" id="74386"/>
    <lineage>
        <taxon>Bacteria</taxon>
        <taxon>Bacillati</taxon>
        <taxon>Bacillota</taxon>
        <taxon>Bacilli</taxon>
        <taxon>Bacillales</taxon>
        <taxon>Bacillaceae</taxon>
        <taxon>Gracilibacillus</taxon>
    </lineage>
</organism>
<gene>
    <name evidence="2" type="ORF">GGQ92_003091</name>
</gene>
<accession>A0A841RUX8</accession>